<dbReference type="Gene3D" id="3.40.50.150">
    <property type="entry name" value="Vaccinia Virus protein VP39"/>
    <property type="match status" value="1"/>
</dbReference>
<reference evidence="5" key="1">
    <citation type="journal article" date="2020" name="Stud. Mycol.">
        <title>101 Dothideomycetes genomes: a test case for predicting lifestyles and emergence of pathogens.</title>
        <authorList>
            <person name="Haridas S."/>
            <person name="Albert R."/>
            <person name="Binder M."/>
            <person name="Bloem J."/>
            <person name="Labutti K."/>
            <person name="Salamov A."/>
            <person name="Andreopoulos B."/>
            <person name="Baker S."/>
            <person name="Barry K."/>
            <person name="Bills G."/>
            <person name="Bluhm B."/>
            <person name="Cannon C."/>
            <person name="Castanera R."/>
            <person name="Culley D."/>
            <person name="Daum C."/>
            <person name="Ezra D."/>
            <person name="Gonzalez J."/>
            <person name="Henrissat B."/>
            <person name="Kuo A."/>
            <person name="Liang C."/>
            <person name="Lipzen A."/>
            <person name="Lutzoni F."/>
            <person name="Magnuson J."/>
            <person name="Mondo S."/>
            <person name="Nolan M."/>
            <person name="Ohm R."/>
            <person name="Pangilinan J."/>
            <person name="Park H.-J."/>
            <person name="Ramirez L."/>
            <person name="Alfaro M."/>
            <person name="Sun H."/>
            <person name="Tritt A."/>
            <person name="Yoshinaga Y."/>
            <person name="Zwiers L.-H."/>
            <person name="Turgeon B."/>
            <person name="Goodwin S."/>
            <person name="Spatafora J."/>
            <person name="Crous P."/>
            <person name="Grigoriev I."/>
        </authorList>
    </citation>
    <scope>NUCLEOTIDE SEQUENCE</scope>
    <source>
        <strain evidence="5">CBS 207.26</strain>
    </source>
</reference>
<dbReference type="GO" id="GO:0008175">
    <property type="term" value="F:tRNA methyltransferase activity"/>
    <property type="evidence" value="ECO:0007669"/>
    <property type="project" value="TreeGrafter"/>
</dbReference>
<dbReference type="PANTHER" id="PTHR23245">
    <property type="entry name" value="TRNA METHYLTRANSFERASE"/>
    <property type="match status" value="1"/>
</dbReference>
<dbReference type="AlphaFoldDB" id="A0A6A6E8I6"/>
<dbReference type="Proteomes" id="UP000800200">
    <property type="component" value="Unassembled WGS sequence"/>
</dbReference>
<dbReference type="InterPro" id="IPR030382">
    <property type="entry name" value="MeTrfase_TRM5/TYW2"/>
</dbReference>
<organism evidence="5 6">
    <name type="scientific">Zopfia rhizophila CBS 207.26</name>
    <dbReference type="NCBI Taxonomy" id="1314779"/>
    <lineage>
        <taxon>Eukaryota</taxon>
        <taxon>Fungi</taxon>
        <taxon>Dikarya</taxon>
        <taxon>Ascomycota</taxon>
        <taxon>Pezizomycotina</taxon>
        <taxon>Dothideomycetes</taxon>
        <taxon>Dothideomycetes incertae sedis</taxon>
        <taxon>Zopfiaceae</taxon>
        <taxon>Zopfia</taxon>
    </lineage>
</organism>
<comment type="catalytic activity">
    <reaction evidence="2">
        <text>4-demethylwyosine(37) in tRNA(Phe) + S-adenosyl-L-methionine = 4-demethyl-7-[(3S)-3-amino-3-carboxypropyl]wyosine(37) in tRNA(Phe) + S-methyl-5'-thioadenosine + H(+)</text>
        <dbReference type="Rhea" id="RHEA:36355"/>
        <dbReference type="Rhea" id="RHEA-COMP:10164"/>
        <dbReference type="Rhea" id="RHEA-COMP:10378"/>
        <dbReference type="ChEBI" id="CHEBI:15378"/>
        <dbReference type="ChEBI" id="CHEBI:17509"/>
        <dbReference type="ChEBI" id="CHEBI:59789"/>
        <dbReference type="ChEBI" id="CHEBI:64315"/>
        <dbReference type="ChEBI" id="CHEBI:73550"/>
        <dbReference type="EC" id="2.5.1.114"/>
    </reaction>
</comment>
<accession>A0A6A6E8I6</accession>
<proteinExistence type="predicted"/>
<dbReference type="EMBL" id="ML994624">
    <property type="protein sequence ID" value="KAF2188201.1"/>
    <property type="molecule type" value="Genomic_DNA"/>
</dbReference>
<keyword evidence="6" id="KW-1185">Reference proteome</keyword>
<dbReference type="SUPFAM" id="SSF53335">
    <property type="entry name" value="S-adenosyl-L-methionine-dependent methyltransferases"/>
    <property type="match status" value="1"/>
</dbReference>
<dbReference type="PROSITE" id="PS51684">
    <property type="entry name" value="SAM_MT_TRM5_TYW2"/>
    <property type="match status" value="1"/>
</dbReference>
<dbReference type="GO" id="GO:0102522">
    <property type="term" value="F:tRNA 4-demethylwyosine alpha-amino-alpha-carboxypropyltransferase activity"/>
    <property type="evidence" value="ECO:0007669"/>
    <property type="project" value="UniProtKB-EC"/>
</dbReference>
<dbReference type="InterPro" id="IPR029063">
    <property type="entry name" value="SAM-dependent_MTases_sf"/>
</dbReference>
<feature type="domain" description="SAM-dependent methyltransferase TRM5/TYW2-type" evidence="4">
    <location>
        <begin position="185"/>
        <end position="532"/>
    </location>
</feature>
<evidence type="ECO:0000313" key="6">
    <source>
        <dbReference type="Proteomes" id="UP000800200"/>
    </source>
</evidence>
<evidence type="ECO:0000256" key="3">
    <source>
        <dbReference type="SAM" id="MobiDB-lite"/>
    </source>
</evidence>
<protein>
    <recommendedName>
        <fullName evidence="1">tRNA(Phe) (4-demethylwyosine(37)-C(7)) aminocarboxypropyltransferase</fullName>
        <ecNumber evidence="1">2.5.1.114</ecNumber>
    </recommendedName>
</protein>
<evidence type="ECO:0000256" key="1">
    <source>
        <dbReference type="ARBA" id="ARBA00012265"/>
    </source>
</evidence>
<feature type="compositionally biased region" description="Polar residues" evidence="3">
    <location>
        <begin position="200"/>
        <end position="210"/>
    </location>
</feature>
<dbReference type="PANTHER" id="PTHR23245:SF25">
    <property type="entry name" value="TRNA WYBUTOSINE-SYNTHESIZING PROTEIN 2 HOMOLOG"/>
    <property type="match status" value="1"/>
</dbReference>
<dbReference type="OrthoDB" id="2387925at2759"/>
<sequence>MTESRVVLLVPRPHVKAVKSMLEEHDLLDRTVKITPEPTDPHIEKGHGANKQWKMAIPTKFLVSTNENFDEELQLGKIMEVFEKEHRLGELTNNISVKIDGGPVSSASDSTKMNPVLKALDEYLHSLPPELLSSLDPTSVSLLSAFPTTYSVYKPMLLLPTNATSSPPWTKFLSNIPQSEVFLLWKRLAEAAGVTHVAQNSPIPLQNPTSKPADEASRSSSSTMENILRSPTGLTPLYGDFGPPSTPFRQENPTEDDFNSTLWVQTRQNGIWQTWAPQYTMFSRGNIREKTRLLTLPSVATVISEGKRKGKYIPDPDSNDVSLFTADRRMRHRDGCAAVDLYAGIGYFAFSYKKAGISQILCWDLNPWSIEGLRRGAALNGWSSQIFTKLPSGNEGWEDWKSAVGDTDFLVFRQANESAFASIAVVKDRIPPVRHVNCGFLPSSKDSWGTAVRVVDGQSGGWIHAHENVGMEDIDKRGEEIENEFQHLVDELDAEKGGCRWYRRRAICEHVEKVKTYAPGVMHCVFDVWVAGKRDQEQFDEFNQNTAKLKGDGRMEMRKLGLNGIAQSTISS</sequence>
<dbReference type="GO" id="GO:0031591">
    <property type="term" value="P:wybutosine biosynthetic process"/>
    <property type="evidence" value="ECO:0007669"/>
    <property type="project" value="TreeGrafter"/>
</dbReference>
<feature type="region of interest" description="Disordered" evidence="3">
    <location>
        <begin position="200"/>
        <end position="229"/>
    </location>
</feature>
<name>A0A6A6E8I6_9PEZI</name>
<gene>
    <name evidence="5" type="ORF">K469DRAFT_90957</name>
</gene>
<evidence type="ECO:0000256" key="2">
    <source>
        <dbReference type="ARBA" id="ARBA00049400"/>
    </source>
</evidence>
<dbReference type="GO" id="GO:0005737">
    <property type="term" value="C:cytoplasm"/>
    <property type="evidence" value="ECO:0007669"/>
    <property type="project" value="TreeGrafter"/>
</dbReference>
<dbReference type="GO" id="GO:0030488">
    <property type="term" value="P:tRNA methylation"/>
    <property type="evidence" value="ECO:0007669"/>
    <property type="project" value="TreeGrafter"/>
</dbReference>
<dbReference type="EC" id="2.5.1.114" evidence="1"/>
<evidence type="ECO:0000259" key="4">
    <source>
        <dbReference type="PROSITE" id="PS51684"/>
    </source>
</evidence>
<evidence type="ECO:0000313" key="5">
    <source>
        <dbReference type="EMBL" id="KAF2188201.1"/>
    </source>
</evidence>